<sequence length="61" mass="6644">MAAATRPKSNNDKVRLDDPDWADGLARFARSYRRALHAHPAALAMIAFPAVEIDVGRRAAA</sequence>
<organism evidence="1 2">
    <name type="scientific">Nonomuraea maheshkhaliensis</name>
    <dbReference type="NCBI Taxonomy" id="419590"/>
    <lineage>
        <taxon>Bacteria</taxon>
        <taxon>Bacillati</taxon>
        <taxon>Actinomycetota</taxon>
        <taxon>Actinomycetes</taxon>
        <taxon>Streptosporangiales</taxon>
        <taxon>Streptosporangiaceae</taxon>
        <taxon>Nonomuraea</taxon>
    </lineage>
</organism>
<reference evidence="2" key="1">
    <citation type="journal article" date="2019" name="Int. J. Syst. Evol. Microbiol.">
        <title>The Global Catalogue of Microorganisms (GCM) 10K type strain sequencing project: providing services to taxonomists for standard genome sequencing and annotation.</title>
        <authorList>
            <consortium name="The Broad Institute Genomics Platform"/>
            <consortium name="The Broad Institute Genome Sequencing Center for Infectious Disease"/>
            <person name="Wu L."/>
            <person name="Ma J."/>
        </authorList>
    </citation>
    <scope>NUCLEOTIDE SEQUENCE [LARGE SCALE GENOMIC DNA]</scope>
    <source>
        <strain evidence="2">JCM 13929</strain>
    </source>
</reference>
<dbReference type="Gene3D" id="1.10.357.10">
    <property type="entry name" value="Tetracycline Repressor, domain 2"/>
    <property type="match status" value="1"/>
</dbReference>
<dbReference type="RefSeq" id="WP_346115201.1">
    <property type="nucleotide sequence ID" value="NZ_BAAAMU010000210.1"/>
</dbReference>
<accession>A0ABP4TX62</accession>
<evidence type="ECO:0000313" key="2">
    <source>
        <dbReference type="Proteomes" id="UP001500064"/>
    </source>
</evidence>
<gene>
    <name evidence="1" type="ORF">GCM10009733_108720</name>
</gene>
<name>A0ABP4TX62_9ACTN</name>
<comment type="caution">
    <text evidence="1">The sequence shown here is derived from an EMBL/GenBank/DDBJ whole genome shotgun (WGS) entry which is preliminary data.</text>
</comment>
<evidence type="ECO:0008006" key="3">
    <source>
        <dbReference type="Google" id="ProtNLM"/>
    </source>
</evidence>
<keyword evidence="2" id="KW-1185">Reference proteome</keyword>
<dbReference type="Proteomes" id="UP001500064">
    <property type="component" value="Unassembled WGS sequence"/>
</dbReference>
<evidence type="ECO:0000313" key="1">
    <source>
        <dbReference type="EMBL" id="GAA1695355.1"/>
    </source>
</evidence>
<proteinExistence type="predicted"/>
<dbReference type="InterPro" id="IPR036271">
    <property type="entry name" value="Tet_transcr_reg_TetR-rel_C_sf"/>
</dbReference>
<dbReference type="EMBL" id="BAAAMU010000210">
    <property type="protein sequence ID" value="GAA1695355.1"/>
    <property type="molecule type" value="Genomic_DNA"/>
</dbReference>
<protein>
    <recommendedName>
        <fullName evidence="3">Uracil-DNA glycosylase</fullName>
    </recommendedName>
</protein>
<dbReference type="SUPFAM" id="SSF48498">
    <property type="entry name" value="Tetracyclin repressor-like, C-terminal domain"/>
    <property type="match status" value="1"/>
</dbReference>